<name>A0A0C9Y2G7_9AGAM</name>
<organism evidence="1 2">
    <name type="scientific">Pisolithus microcarpus 441</name>
    <dbReference type="NCBI Taxonomy" id="765257"/>
    <lineage>
        <taxon>Eukaryota</taxon>
        <taxon>Fungi</taxon>
        <taxon>Dikarya</taxon>
        <taxon>Basidiomycota</taxon>
        <taxon>Agaricomycotina</taxon>
        <taxon>Agaricomycetes</taxon>
        <taxon>Agaricomycetidae</taxon>
        <taxon>Boletales</taxon>
        <taxon>Sclerodermatineae</taxon>
        <taxon>Pisolithaceae</taxon>
        <taxon>Pisolithus</taxon>
    </lineage>
</organism>
<evidence type="ECO:0000313" key="2">
    <source>
        <dbReference type="Proteomes" id="UP000054018"/>
    </source>
</evidence>
<accession>A0A0C9Y2G7</accession>
<dbReference type="Proteomes" id="UP000054018">
    <property type="component" value="Unassembled WGS sequence"/>
</dbReference>
<reference evidence="2" key="2">
    <citation type="submission" date="2015-01" db="EMBL/GenBank/DDBJ databases">
        <title>Evolutionary Origins and Diversification of the Mycorrhizal Mutualists.</title>
        <authorList>
            <consortium name="DOE Joint Genome Institute"/>
            <consortium name="Mycorrhizal Genomics Consortium"/>
            <person name="Kohler A."/>
            <person name="Kuo A."/>
            <person name="Nagy L.G."/>
            <person name="Floudas D."/>
            <person name="Copeland A."/>
            <person name="Barry K.W."/>
            <person name="Cichocki N."/>
            <person name="Veneault-Fourrey C."/>
            <person name="LaButti K."/>
            <person name="Lindquist E.A."/>
            <person name="Lipzen A."/>
            <person name="Lundell T."/>
            <person name="Morin E."/>
            <person name="Murat C."/>
            <person name="Riley R."/>
            <person name="Ohm R."/>
            <person name="Sun H."/>
            <person name="Tunlid A."/>
            <person name="Henrissat B."/>
            <person name="Grigoriev I.V."/>
            <person name="Hibbett D.S."/>
            <person name="Martin F."/>
        </authorList>
    </citation>
    <scope>NUCLEOTIDE SEQUENCE [LARGE SCALE GENOMIC DNA]</scope>
    <source>
        <strain evidence="2">441</strain>
    </source>
</reference>
<evidence type="ECO:0000313" key="1">
    <source>
        <dbReference type="EMBL" id="KIK11351.1"/>
    </source>
</evidence>
<gene>
    <name evidence="1" type="ORF">PISMIDRAFT_19588</name>
</gene>
<keyword evidence="2" id="KW-1185">Reference proteome</keyword>
<dbReference type="EMBL" id="KN834236">
    <property type="protein sequence ID" value="KIK11351.1"/>
    <property type="molecule type" value="Genomic_DNA"/>
</dbReference>
<proteinExistence type="predicted"/>
<dbReference type="HOGENOM" id="CLU_2414158_0_0_1"/>
<dbReference type="AlphaFoldDB" id="A0A0C9Y2G7"/>
<protein>
    <submittedName>
        <fullName evidence="1">Uncharacterized protein</fullName>
    </submittedName>
</protein>
<sequence length="92" mass="10468">MSAGRLDLRWSEKHQDGSLNTRLMARSKHALISRPEAPWVPQSRQYCSVETALAAVVQVRDLDAGQSHLIVSRSDYHADMIFADSRWPLTDY</sequence>
<reference evidence="1 2" key="1">
    <citation type="submission" date="2014-04" db="EMBL/GenBank/DDBJ databases">
        <authorList>
            <consortium name="DOE Joint Genome Institute"/>
            <person name="Kuo A."/>
            <person name="Kohler A."/>
            <person name="Costa M.D."/>
            <person name="Nagy L.G."/>
            <person name="Floudas D."/>
            <person name="Copeland A."/>
            <person name="Barry K.W."/>
            <person name="Cichocki N."/>
            <person name="Veneault-Fourrey C."/>
            <person name="LaButti K."/>
            <person name="Lindquist E.A."/>
            <person name="Lipzen A."/>
            <person name="Lundell T."/>
            <person name="Morin E."/>
            <person name="Murat C."/>
            <person name="Sun H."/>
            <person name="Tunlid A."/>
            <person name="Henrissat B."/>
            <person name="Grigoriev I.V."/>
            <person name="Hibbett D.S."/>
            <person name="Martin F."/>
            <person name="Nordberg H.P."/>
            <person name="Cantor M.N."/>
            <person name="Hua S.X."/>
        </authorList>
    </citation>
    <scope>NUCLEOTIDE SEQUENCE [LARGE SCALE GENOMIC DNA]</scope>
    <source>
        <strain evidence="1 2">441</strain>
    </source>
</reference>